<dbReference type="EMBL" id="JACGWL010000007">
    <property type="protein sequence ID" value="KAK4397885.1"/>
    <property type="molecule type" value="Genomic_DNA"/>
</dbReference>
<evidence type="ECO:0000313" key="1">
    <source>
        <dbReference type="EMBL" id="KAK4397885.1"/>
    </source>
</evidence>
<comment type="caution">
    <text evidence="1">The sequence shown here is derived from an EMBL/GenBank/DDBJ whole genome shotgun (WGS) entry which is preliminary data.</text>
</comment>
<evidence type="ECO:0000313" key="2">
    <source>
        <dbReference type="Proteomes" id="UP001289374"/>
    </source>
</evidence>
<accession>A0AAE1WQY8</accession>
<dbReference type="Proteomes" id="UP001289374">
    <property type="component" value="Unassembled WGS sequence"/>
</dbReference>
<sequence length="184" mass="21509">MCQFPEETQVPEIHDNEEISTNYVLNRICWNRNEVIVDDIFAYNVALNVIHDNEDHEPKSIQEFCTLEDVNQWDTKGYLYGNAMCKATLSDIRQDLLLKDFRKDPVLIMKTHTLLWWMQLPFVYVDNLNIIGTPEELPKAINCLKKEFEMKDLGQTKYCLGLQVEHLKNGILVHQEANIAKVLK</sequence>
<reference evidence="1" key="2">
    <citation type="journal article" date="2024" name="Plant">
        <title>Genomic evolution and insights into agronomic trait innovations of Sesamum species.</title>
        <authorList>
            <person name="Miao H."/>
            <person name="Wang L."/>
            <person name="Qu L."/>
            <person name="Liu H."/>
            <person name="Sun Y."/>
            <person name="Le M."/>
            <person name="Wang Q."/>
            <person name="Wei S."/>
            <person name="Zheng Y."/>
            <person name="Lin W."/>
            <person name="Duan Y."/>
            <person name="Cao H."/>
            <person name="Xiong S."/>
            <person name="Wang X."/>
            <person name="Wei L."/>
            <person name="Li C."/>
            <person name="Ma Q."/>
            <person name="Ju M."/>
            <person name="Zhao R."/>
            <person name="Li G."/>
            <person name="Mu C."/>
            <person name="Tian Q."/>
            <person name="Mei H."/>
            <person name="Zhang T."/>
            <person name="Gao T."/>
            <person name="Zhang H."/>
        </authorList>
    </citation>
    <scope>NUCLEOTIDE SEQUENCE</scope>
    <source>
        <strain evidence="1">K16</strain>
    </source>
</reference>
<name>A0AAE1WQY8_9LAMI</name>
<dbReference type="AlphaFoldDB" id="A0AAE1WQY8"/>
<keyword evidence="2" id="KW-1185">Reference proteome</keyword>
<gene>
    <name evidence="1" type="ORF">Sango_1264000</name>
</gene>
<protein>
    <recommendedName>
        <fullName evidence="3">Mitochondrial protein</fullName>
    </recommendedName>
</protein>
<proteinExistence type="predicted"/>
<reference evidence="1" key="1">
    <citation type="submission" date="2020-06" db="EMBL/GenBank/DDBJ databases">
        <authorList>
            <person name="Li T."/>
            <person name="Hu X."/>
            <person name="Zhang T."/>
            <person name="Song X."/>
            <person name="Zhang H."/>
            <person name="Dai N."/>
            <person name="Sheng W."/>
            <person name="Hou X."/>
            <person name="Wei L."/>
        </authorList>
    </citation>
    <scope>NUCLEOTIDE SEQUENCE</scope>
    <source>
        <strain evidence="1">K16</strain>
        <tissue evidence="1">Leaf</tissue>
    </source>
</reference>
<evidence type="ECO:0008006" key="3">
    <source>
        <dbReference type="Google" id="ProtNLM"/>
    </source>
</evidence>
<organism evidence="1 2">
    <name type="scientific">Sesamum angolense</name>
    <dbReference type="NCBI Taxonomy" id="2727404"/>
    <lineage>
        <taxon>Eukaryota</taxon>
        <taxon>Viridiplantae</taxon>
        <taxon>Streptophyta</taxon>
        <taxon>Embryophyta</taxon>
        <taxon>Tracheophyta</taxon>
        <taxon>Spermatophyta</taxon>
        <taxon>Magnoliopsida</taxon>
        <taxon>eudicotyledons</taxon>
        <taxon>Gunneridae</taxon>
        <taxon>Pentapetalae</taxon>
        <taxon>asterids</taxon>
        <taxon>lamiids</taxon>
        <taxon>Lamiales</taxon>
        <taxon>Pedaliaceae</taxon>
        <taxon>Sesamum</taxon>
    </lineage>
</organism>